<proteinExistence type="predicted"/>
<gene>
    <name evidence="1" type="ORF">S12H4_05386</name>
</gene>
<accession>X1R9I9</accession>
<reference evidence="1" key="1">
    <citation type="journal article" date="2014" name="Front. Microbiol.">
        <title>High frequency of phylogenetically diverse reductive dehalogenase-homologous genes in deep subseafloor sedimentary metagenomes.</title>
        <authorList>
            <person name="Kawai M."/>
            <person name="Futagami T."/>
            <person name="Toyoda A."/>
            <person name="Takaki Y."/>
            <person name="Nishi S."/>
            <person name="Hori S."/>
            <person name="Arai W."/>
            <person name="Tsubouchi T."/>
            <person name="Morono Y."/>
            <person name="Uchiyama I."/>
            <person name="Ito T."/>
            <person name="Fujiyama A."/>
            <person name="Inagaki F."/>
            <person name="Takami H."/>
        </authorList>
    </citation>
    <scope>NUCLEOTIDE SEQUENCE</scope>
    <source>
        <strain evidence="1">Expedition CK06-06</strain>
    </source>
</reference>
<dbReference type="AlphaFoldDB" id="X1R9I9"/>
<evidence type="ECO:0000313" key="1">
    <source>
        <dbReference type="EMBL" id="GAI63686.1"/>
    </source>
</evidence>
<dbReference type="EMBL" id="BARW01001773">
    <property type="protein sequence ID" value="GAI63686.1"/>
    <property type="molecule type" value="Genomic_DNA"/>
</dbReference>
<name>X1R9I9_9ZZZZ</name>
<sequence>RRWHFFGEKSDEWHPHLNCLVDGGYIGGRALRQLRRAYSDIVGVKLAIAEYHYIESPGQKVHALTYVTRATFLDWRWDEAMARELHGFRNQLWWGSKLWDRQPVWSLDDLPGEQQSDMSDADTRAVASLENGECPWDGLPINWERFLPASVLPELGGRSLGAGYWELPRVRPPPYRLDFSLIEQLGYWRRLLGKVLAAEPGGAGVAVSPLDRLVAQHKSFVQRRTLRLEDEEADRALLPEVDNLAASGGLLPPGTKQFGYLTV</sequence>
<comment type="caution">
    <text evidence="1">The sequence shown here is derived from an EMBL/GenBank/DDBJ whole genome shotgun (WGS) entry which is preliminary data.</text>
</comment>
<feature type="non-terminal residue" evidence="1">
    <location>
        <position position="1"/>
    </location>
</feature>
<organism evidence="1">
    <name type="scientific">marine sediment metagenome</name>
    <dbReference type="NCBI Taxonomy" id="412755"/>
    <lineage>
        <taxon>unclassified sequences</taxon>
        <taxon>metagenomes</taxon>
        <taxon>ecological metagenomes</taxon>
    </lineage>
</organism>
<protein>
    <submittedName>
        <fullName evidence="1">Uncharacterized protein</fullName>
    </submittedName>
</protein>